<dbReference type="OrthoDB" id="3560327at2759"/>
<feature type="region of interest" description="Disordered" evidence="2">
    <location>
        <begin position="142"/>
        <end position="176"/>
    </location>
</feature>
<feature type="region of interest" description="Disordered" evidence="2">
    <location>
        <begin position="677"/>
        <end position="769"/>
    </location>
</feature>
<evidence type="ECO:0000313" key="4">
    <source>
        <dbReference type="Proteomes" id="UP000326757"/>
    </source>
</evidence>
<dbReference type="Proteomes" id="UP000326757">
    <property type="component" value="Unassembled WGS sequence"/>
</dbReference>
<feature type="region of interest" description="Disordered" evidence="2">
    <location>
        <begin position="117"/>
        <end position="136"/>
    </location>
</feature>
<feature type="region of interest" description="Disordered" evidence="2">
    <location>
        <begin position="793"/>
        <end position="959"/>
    </location>
</feature>
<gene>
    <name evidence="3" type="ORF">EYC80_003735</name>
</gene>
<feature type="compositionally biased region" description="Polar residues" evidence="2">
    <location>
        <begin position="857"/>
        <end position="870"/>
    </location>
</feature>
<evidence type="ECO:0000313" key="3">
    <source>
        <dbReference type="EMBL" id="KAB8304325.1"/>
    </source>
</evidence>
<comment type="caution">
    <text evidence="3">The sequence shown here is derived from an EMBL/GenBank/DDBJ whole genome shotgun (WGS) entry which is preliminary data.</text>
</comment>
<protein>
    <submittedName>
        <fullName evidence="3">Uncharacterized protein</fullName>
    </submittedName>
</protein>
<feature type="compositionally biased region" description="Basic and acidic residues" evidence="2">
    <location>
        <begin position="739"/>
        <end position="749"/>
    </location>
</feature>
<feature type="compositionally biased region" description="Polar residues" evidence="2">
    <location>
        <begin position="833"/>
        <end position="849"/>
    </location>
</feature>
<name>A0A5N6KKW0_MONLA</name>
<dbReference type="AlphaFoldDB" id="A0A5N6KKW0"/>
<evidence type="ECO:0000256" key="2">
    <source>
        <dbReference type="SAM" id="MobiDB-lite"/>
    </source>
</evidence>
<accession>A0A5N6KKW0</accession>
<feature type="compositionally biased region" description="Acidic residues" evidence="2">
    <location>
        <begin position="807"/>
        <end position="823"/>
    </location>
</feature>
<feature type="coiled-coil region" evidence="1">
    <location>
        <begin position="969"/>
        <end position="1030"/>
    </location>
</feature>
<feature type="region of interest" description="Disordered" evidence="2">
    <location>
        <begin position="265"/>
        <end position="302"/>
    </location>
</feature>
<evidence type="ECO:0000256" key="1">
    <source>
        <dbReference type="SAM" id="Coils"/>
    </source>
</evidence>
<proteinExistence type="predicted"/>
<feature type="region of interest" description="Disordered" evidence="2">
    <location>
        <begin position="425"/>
        <end position="448"/>
    </location>
</feature>
<keyword evidence="1" id="KW-0175">Coiled coil</keyword>
<organism evidence="3 4">
    <name type="scientific">Monilinia laxa</name>
    <name type="common">Brown rot fungus</name>
    <name type="synonym">Sclerotinia laxa</name>
    <dbReference type="NCBI Taxonomy" id="61186"/>
    <lineage>
        <taxon>Eukaryota</taxon>
        <taxon>Fungi</taxon>
        <taxon>Dikarya</taxon>
        <taxon>Ascomycota</taxon>
        <taxon>Pezizomycotina</taxon>
        <taxon>Leotiomycetes</taxon>
        <taxon>Helotiales</taxon>
        <taxon>Sclerotiniaceae</taxon>
        <taxon>Monilinia</taxon>
    </lineage>
</organism>
<feature type="compositionally biased region" description="Polar residues" evidence="2">
    <location>
        <begin position="278"/>
        <end position="292"/>
    </location>
</feature>
<keyword evidence="4" id="KW-1185">Reference proteome</keyword>
<reference evidence="3 4" key="1">
    <citation type="submission" date="2019-06" db="EMBL/GenBank/DDBJ databases">
        <title>Genome Sequence of the Brown Rot Fungal Pathogen Monilinia laxa.</title>
        <authorList>
            <person name="De Miccolis Angelini R.M."/>
            <person name="Landi L."/>
            <person name="Abate D."/>
            <person name="Pollastro S."/>
            <person name="Romanazzi G."/>
            <person name="Faretra F."/>
        </authorList>
    </citation>
    <scope>NUCLEOTIDE SEQUENCE [LARGE SCALE GENOMIC DNA]</scope>
    <source>
        <strain evidence="3 4">Mlax316</strain>
    </source>
</reference>
<feature type="compositionally biased region" description="Polar residues" evidence="2">
    <location>
        <begin position="940"/>
        <end position="956"/>
    </location>
</feature>
<feature type="compositionally biased region" description="Basic and acidic residues" evidence="2">
    <location>
        <begin position="922"/>
        <end position="939"/>
    </location>
</feature>
<sequence>MKIPASLLDFNGKVVKGEICLKGGNSTKLLEEGLKREGNHFTCYALTSEDDSITPCLAINSGVVEFVDVIIDGILRASHSNDKPTTQFSRNFGTFIGQVKEGSKYINKSFQLQVTKRNTEKARNIKSNKPSAVGTIEIQMFRQDPKAHKPHSKEPDSDSDTSSLSSERTPDLGDAQRAPTFEDYSEWWNLNPCVDEDATPTPPPFEVIGVNHKKLTNNSPTNRILKKWPGDFKLWASVKFLLFSTQEFHKLGYLDTPDYFGTPWSKEKSTSKKSVVKNTPQATEATSATGANATDDDDDVVDDDDDDVQMLAPEAENGINETAETIKDKGACKKNGNSSVPEGTEVSSMLTNLMESAGKLNSVVEDSYSSGIRVESPDFEHIATVSRPVHLRNNSQSAVSVDEEAGEPADDVVSVANIRDEKVELDSDDSYRDNKIHNNHTKQKPTSIAGVKGAPAYNAWRDPTRSGWNQRNMLGSDLQLGNLSAITNSQLHTEQDPLLSDKSRLLSSDNSSDLRQSSVPCTIGKALERDKAARFKSVSVEASGSSWKPITPPASSRKQGTKYFEKFGDEQRVLLRDFNDANQIESAARAIVTVDDYSDDSSSEASPTINYRQRVADKKAEKIKQRGLGLSFESQAPNREKSFSSSNINLMETKFDEMINTSARLEDTEMVDAIESKTEERIRSTSAEVDLPPSSNPKQSQDPVGIVSSSQYQDLTTSQQGEAGSQTPTEAVSQSTLEHIAKMQEDNKAKRYPSSDIPPTSAEKSTGSNQIATLLDTQMTDFDNNGVLLSARVSHGEQYNTPVDIENQQDEPQDSPPSTDDESTILIAPVETAKQSKTRASTAAKISSTFEKKTPATKVNSSSTIPAQQAKSKKQVGKGGVPLVVPNQPEKSPTKQKKPAPKAPKTPKTAVPSIAEEPASNPKDKGRAKAGVGDKRKADQTSFTGNNSGPNKTNASPALKQTYIVERETAAAEARMQAAAEKKKALEEKLQAIRNIKVQMEKADEINKQAQAIEEENAALEAEIAQMAAQYDDV</sequence>
<feature type="compositionally biased region" description="Basic and acidic residues" evidence="2">
    <location>
        <begin position="143"/>
        <end position="156"/>
    </location>
</feature>
<feature type="compositionally biased region" description="Polar residues" evidence="2">
    <location>
        <begin position="696"/>
        <end position="737"/>
    </location>
</feature>
<feature type="compositionally biased region" description="Basic and acidic residues" evidence="2">
    <location>
        <begin position="425"/>
        <end position="436"/>
    </location>
</feature>
<dbReference type="EMBL" id="VIGI01000001">
    <property type="protein sequence ID" value="KAB8304325.1"/>
    <property type="molecule type" value="Genomic_DNA"/>
</dbReference>